<dbReference type="EMBL" id="BOVK01000043">
    <property type="protein sequence ID" value="GIQ70290.1"/>
    <property type="molecule type" value="Genomic_DNA"/>
</dbReference>
<dbReference type="NCBIfam" id="TIGR01761">
    <property type="entry name" value="thiaz-red"/>
    <property type="match status" value="1"/>
</dbReference>
<dbReference type="GO" id="GO:0000166">
    <property type="term" value="F:nucleotide binding"/>
    <property type="evidence" value="ECO:0007669"/>
    <property type="project" value="InterPro"/>
</dbReference>
<dbReference type="InterPro" id="IPR050444">
    <property type="entry name" value="Polyketide_Synthase"/>
</dbReference>
<feature type="domain" description="Thiazolinyl imine reductase-like C-terminal" evidence="4">
    <location>
        <begin position="148"/>
        <end position="245"/>
    </location>
</feature>
<dbReference type="Pfam" id="PF08242">
    <property type="entry name" value="Methyltransf_12"/>
    <property type="match status" value="1"/>
</dbReference>
<dbReference type="PANTHER" id="PTHR45681:SF6">
    <property type="entry name" value="POLYKETIDE SYNTHASE 37"/>
    <property type="match status" value="1"/>
</dbReference>
<dbReference type="Gene3D" id="3.40.50.150">
    <property type="entry name" value="Vaccinia Virus protein VP39"/>
    <property type="match status" value="1"/>
</dbReference>
<proteinExistence type="predicted"/>
<evidence type="ECO:0000256" key="1">
    <source>
        <dbReference type="ARBA" id="ARBA00022679"/>
    </source>
</evidence>
<evidence type="ECO:0000313" key="6">
    <source>
        <dbReference type="Proteomes" id="UP000677918"/>
    </source>
</evidence>
<dbReference type="RefSeq" id="WP_213413067.1">
    <property type="nucleotide sequence ID" value="NZ_BOVK01000043.1"/>
</dbReference>
<dbReference type="AlphaFoldDB" id="A0A8J4M2W3"/>
<protein>
    <recommendedName>
        <fullName evidence="7">Thiazolinyl imide reductase</fullName>
    </recommendedName>
</protein>
<accession>A0A8J4M2W3</accession>
<dbReference type="Pfam" id="PF21390">
    <property type="entry name" value="Irp3-like_C"/>
    <property type="match status" value="1"/>
</dbReference>
<sequence length="757" mass="83096">MNGHNRLRTVVCGSRFGQFYLEAVTALPDQFELVGLLGKGSERSKLCAERCGVPLYTEIAQLPDRLDLACVVLRSGVMGGDGTALTLELLARGVHVIQEQPVHHKDLADCLRAARQNGVHYMTGDLYAHLPAVRRFIACARVLLEQQQALYIDAACATQVSYPMMHMLMEALPSIRPWTINHVLKDDGPFQVLSGLLGNIPITLRAHNEVNPEDPDNYLHLLHSLTIGVAGGSLSLVDTHGPVVWRPRLHVPDVPDIPGELKAGAHAHLLARSEQVLGPAATDSYRDILLEQWPRAIGRDLLQMSSMIRGDTVADTRAQQELLCSRQWQQLTQALGYPVLRQHRGHQPLSVDCLLEAAALIAEDAQERAAPSQASAGSPDAEQAATAIQELSASQVIACVERLDAAALSSMLFALQSQGTLTASEQAYSETDIFAAAKVAPRHQPVVLRWLRVLAERGYLVKRRNGFLAVEQITKDVVELRWQSAMEAWAGKLGSRRIVDYLIANAERLQQLMRDEQQAALLLFPEGRMDIAHALYRDTAIARYLNQSAADAVQRIADAKLAASAALTAGQAGLRILEVGAGTGATTDAVASRLKAAHANGLELEYLFTDISRFFMAAARERYSDCPWMRYQLVDIDQSLFAQGLQPESVDIVIAAGMLNNARDTDRIVQDLLECLVPGGWLLVTEPVKEFTEMLISQAFMMTVPEDDRRNTNTTFMSVGQWLDVFDRAGAREVTVLPDESHPLAPLGQKLFAVRKG</sequence>
<evidence type="ECO:0000313" key="5">
    <source>
        <dbReference type="EMBL" id="GIQ70290.1"/>
    </source>
</evidence>
<dbReference type="InterPro" id="IPR010091">
    <property type="entry name" value="Thiazolinyl_imide_reductase"/>
</dbReference>
<keyword evidence="6" id="KW-1185">Reference proteome</keyword>
<dbReference type="InterPro" id="IPR036291">
    <property type="entry name" value="NAD(P)-bd_dom_sf"/>
</dbReference>
<dbReference type="Gene3D" id="3.30.360.10">
    <property type="entry name" value="Dihydrodipicolinate Reductase, domain 2"/>
    <property type="match status" value="1"/>
</dbReference>
<keyword evidence="1" id="KW-0808">Transferase</keyword>
<dbReference type="InterPro" id="IPR000683">
    <property type="entry name" value="Gfo/Idh/MocA-like_OxRdtase_N"/>
</dbReference>
<comment type="caution">
    <text evidence="5">The sequence shown here is derived from an EMBL/GenBank/DDBJ whole genome shotgun (WGS) entry which is preliminary data.</text>
</comment>
<evidence type="ECO:0000259" key="3">
    <source>
        <dbReference type="Pfam" id="PF08242"/>
    </source>
</evidence>
<dbReference type="Proteomes" id="UP000677918">
    <property type="component" value="Unassembled WGS sequence"/>
</dbReference>
<dbReference type="InterPro" id="IPR013217">
    <property type="entry name" value="Methyltransf_12"/>
</dbReference>
<dbReference type="GO" id="GO:0016740">
    <property type="term" value="F:transferase activity"/>
    <property type="evidence" value="ECO:0007669"/>
    <property type="project" value="UniProtKB-KW"/>
</dbReference>
<dbReference type="SUPFAM" id="SSF53335">
    <property type="entry name" value="S-adenosyl-L-methionine-dependent methyltransferases"/>
    <property type="match status" value="1"/>
</dbReference>
<evidence type="ECO:0000259" key="2">
    <source>
        <dbReference type="Pfam" id="PF01408"/>
    </source>
</evidence>
<reference evidence="5" key="1">
    <citation type="submission" date="2021-04" db="EMBL/GenBank/DDBJ databases">
        <title>Draft genome sequence of Xylanibacillus composti strain K13.</title>
        <authorList>
            <person name="Uke A."/>
            <person name="Chhe C."/>
            <person name="Baramee S."/>
            <person name="Kosugi A."/>
        </authorList>
    </citation>
    <scope>NUCLEOTIDE SEQUENCE</scope>
    <source>
        <strain evidence="5">K13</strain>
    </source>
</reference>
<feature type="domain" description="Gfo/Idh/MocA-like oxidoreductase N-terminal" evidence="2">
    <location>
        <begin position="8"/>
        <end position="124"/>
    </location>
</feature>
<name>A0A8J4M2W3_9BACL</name>
<dbReference type="InterPro" id="IPR048655">
    <property type="entry name" value="Irp3-like_C"/>
</dbReference>
<dbReference type="SUPFAM" id="SSF51735">
    <property type="entry name" value="NAD(P)-binding Rossmann-fold domains"/>
    <property type="match status" value="1"/>
</dbReference>
<evidence type="ECO:0000259" key="4">
    <source>
        <dbReference type="Pfam" id="PF21390"/>
    </source>
</evidence>
<dbReference type="CDD" id="cd02440">
    <property type="entry name" value="AdoMet_MTases"/>
    <property type="match status" value="1"/>
</dbReference>
<gene>
    <name evidence="5" type="ORF">XYCOK13_31140</name>
</gene>
<feature type="domain" description="Methyltransferase type 12" evidence="3">
    <location>
        <begin position="577"/>
        <end position="682"/>
    </location>
</feature>
<dbReference type="Gene3D" id="3.40.50.720">
    <property type="entry name" value="NAD(P)-binding Rossmann-like Domain"/>
    <property type="match status" value="1"/>
</dbReference>
<dbReference type="PANTHER" id="PTHR45681">
    <property type="entry name" value="POLYKETIDE SYNTHASE 44-RELATED"/>
    <property type="match status" value="1"/>
</dbReference>
<dbReference type="InterPro" id="IPR029063">
    <property type="entry name" value="SAM-dependent_MTases_sf"/>
</dbReference>
<dbReference type="Pfam" id="PF01408">
    <property type="entry name" value="GFO_IDH_MocA"/>
    <property type="match status" value="1"/>
</dbReference>
<evidence type="ECO:0008006" key="7">
    <source>
        <dbReference type="Google" id="ProtNLM"/>
    </source>
</evidence>
<organism evidence="5 6">
    <name type="scientific">Xylanibacillus composti</name>
    <dbReference type="NCBI Taxonomy" id="1572762"/>
    <lineage>
        <taxon>Bacteria</taxon>
        <taxon>Bacillati</taxon>
        <taxon>Bacillota</taxon>
        <taxon>Bacilli</taxon>
        <taxon>Bacillales</taxon>
        <taxon>Paenibacillaceae</taxon>
        <taxon>Xylanibacillus</taxon>
    </lineage>
</organism>